<reference evidence="2" key="1">
    <citation type="submission" date="2022-07" db="EMBL/GenBank/DDBJ databases">
        <authorList>
            <person name="Wu T."/>
        </authorList>
    </citation>
    <scope>NUCLEOTIDE SEQUENCE</scope>
    <source>
        <strain evidence="2">SD-1</strain>
    </source>
</reference>
<evidence type="ECO:0000313" key="3">
    <source>
        <dbReference type="Proteomes" id="UP001163293"/>
    </source>
</evidence>
<feature type="transmembrane region" description="Helical" evidence="1">
    <location>
        <begin position="28"/>
        <end position="49"/>
    </location>
</feature>
<organism evidence="2 3">
    <name type="scientific">Paenarthrobacter ureafaciens</name>
    <dbReference type="NCBI Taxonomy" id="37931"/>
    <lineage>
        <taxon>Bacteria</taxon>
        <taxon>Bacillati</taxon>
        <taxon>Actinomycetota</taxon>
        <taxon>Actinomycetes</taxon>
        <taxon>Micrococcales</taxon>
        <taxon>Micrococcaceae</taxon>
        <taxon>Paenarthrobacter</taxon>
    </lineage>
</organism>
<keyword evidence="1" id="KW-0812">Transmembrane</keyword>
<dbReference type="AlphaFoldDB" id="A0AAX3EN48"/>
<accession>A0AAX3EN48</accession>
<dbReference type="RefSeq" id="WP_069695418.1">
    <property type="nucleotide sequence ID" value="NZ_CP043010.1"/>
</dbReference>
<evidence type="ECO:0000256" key="1">
    <source>
        <dbReference type="SAM" id="Phobius"/>
    </source>
</evidence>
<evidence type="ECO:0000313" key="2">
    <source>
        <dbReference type="EMBL" id="UYV98482.1"/>
    </source>
</evidence>
<name>A0AAX3EN48_PAEUR</name>
<sequence>MYQEMGPQGPLQQPVSIPQSAPPRRISAWPAILITFAICLSLVFFLSFLSLLSGGGGGGDDVRQDSGSPVTRMCQIAATAQQSQTESELVGYAEDFRQLAQQLPAEDVVWLYQGEQVGAALDGYFYFKGDPELSSGSLPALMGAFQNFSAMCGS</sequence>
<gene>
    <name evidence="2" type="ORF">NL394_04430</name>
</gene>
<protein>
    <submittedName>
        <fullName evidence="2">Uncharacterized protein</fullName>
    </submittedName>
</protein>
<dbReference type="EMBL" id="CP101185">
    <property type="protein sequence ID" value="UYV98482.1"/>
    <property type="molecule type" value="Genomic_DNA"/>
</dbReference>
<proteinExistence type="predicted"/>
<keyword evidence="1" id="KW-1133">Transmembrane helix</keyword>
<keyword evidence="3" id="KW-1185">Reference proteome</keyword>
<keyword evidence="1" id="KW-0472">Membrane</keyword>
<dbReference type="Proteomes" id="UP001163293">
    <property type="component" value="Chromosome"/>
</dbReference>